<dbReference type="InterPro" id="IPR046848">
    <property type="entry name" value="E_motif"/>
</dbReference>
<protein>
    <submittedName>
        <fullName evidence="3">Pentatricopeptide repeat</fullName>
    </submittedName>
</protein>
<feature type="repeat" description="PPR" evidence="2">
    <location>
        <begin position="413"/>
        <end position="447"/>
    </location>
</feature>
<keyword evidence="4" id="KW-1185">Reference proteome</keyword>
<organism evidence="3 4">
    <name type="scientific">Dillenia turbinata</name>
    <dbReference type="NCBI Taxonomy" id="194707"/>
    <lineage>
        <taxon>Eukaryota</taxon>
        <taxon>Viridiplantae</taxon>
        <taxon>Streptophyta</taxon>
        <taxon>Embryophyta</taxon>
        <taxon>Tracheophyta</taxon>
        <taxon>Spermatophyta</taxon>
        <taxon>Magnoliopsida</taxon>
        <taxon>eudicotyledons</taxon>
        <taxon>Gunneridae</taxon>
        <taxon>Pentapetalae</taxon>
        <taxon>Dilleniales</taxon>
        <taxon>Dilleniaceae</taxon>
        <taxon>Dillenia</taxon>
    </lineage>
</organism>
<dbReference type="Pfam" id="PF12854">
    <property type="entry name" value="PPR_1"/>
    <property type="match status" value="1"/>
</dbReference>
<comment type="caution">
    <text evidence="3">The sequence shown here is derived from an EMBL/GenBank/DDBJ whole genome shotgun (WGS) entry which is preliminary data.</text>
</comment>
<feature type="repeat" description="PPR" evidence="2">
    <location>
        <begin position="312"/>
        <end position="346"/>
    </location>
</feature>
<feature type="repeat" description="PPR" evidence="2">
    <location>
        <begin position="250"/>
        <end position="280"/>
    </location>
</feature>
<accession>A0AAN8ZDA6</accession>
<evidence type="ECO:0000313" key="3">
    <source>
        <dbReference type="EMBL" id="KAK6936389.1"/>
    </source>
</evidence>
<dbReference type="InterPro" id="IPR002885">
    <property type="entry name" value="PPR_rpt"/>
</dbReference>
<dbReference type="PANTHER" id="PTHR47926:SF440">
    <property type="entry name" value="REPEAT-CONTAINING PROTEIN, PUTATIVE-RELATED"/>
    <property type="match status" value="1"/>
</dbReference>
<feature type="repeat" description="PPR" evidence="2">
    <location>
        <begin position="382"/>
        <end position="412"/>
    </location>
</feature>
<keyword evidence="1" id="KW-0677">Repeat</keyword>
<dbReference type="EMBL" id="JBAMMX010000007">
    <property type="protein sequence ID" value="KAK6936389.1"/>
    <property type="molecule type" value="Genomic_DNA"/>
</dbReference>
<dbReference type="GO" id="GO:0003723">
    <property type="term" value="F:RNA binding"/>
    <property type="evidence" value="ECO:0007669"/>
    <property type="project" value="InterPro"/>
</dbReference>
<evidence type="ECO:0000256" key="2">
    <source>
        <dbReference type="PROSITE-ProRule" id="PRU00708"/>
    </source>
</evidence>
<reference evidence="3 4" key="1">
    <citation type="submission" date="2023-12" db="EMBL/GenBank/DDBJ databases">
        <title>A high-quality genome assembly for Dillenia turbinata (Dilleniales).</title>
        <authorList>
            <person name="Chanderbali A."/>
        </authorList>
    </citation>
    <scope>NUCLEOTIDE SEQUENCE [LARGE SCALE GENOMIC DNA]</scope>
    <source>
        <strain evidence="3">LSX21</strain>
        <tissue evidence="3">Leaf</tissue>
    </source>
</reference>
<dbReference type="PANTHER" id="PTHR47926">
    <property type="entry name" value="PENTATRICOPEPTIDE REPEAT-CONTAINING PROTEIN"/>
    <property type="match status" value="1"/>
</dbReference>
<dbReference type="AlphaFoldDB" id="A0AAN8ZDA6"/>
<dbReference type="Proteomes" id="UP001370490">
    <property type="component" value="Unassembled WGS sequence"/>
</dbReference>
<dbReference type="Pfam" id="PF01535">
    <property type="entry name" value="PPR"/>
    <property type="match status" value="5"/>
</dbReference>
<evidence type="ECO:0000256" key="1">
    <source>
        <dbReference type="ARBA" id="ARBA00022737"/>
    </source>
</evidence>
<feature type="repeat" description="PPR" evidence="2">
    <location>
        <begin position="281"/>
        <end position="311"/>
    </location>
</feature>
<dbReference type="Gene3D" id="1.25.40.10">
    <property type="entry name" value="Tetratricopeptide repeat domain"/>
    <property type="match status" value="5"/>
</dbReference>
<dbReference type="FunFam" id="1.25.40.10:FF:000348">
    <property type="entry name" value="Pentatricopeptide repeat-containing protein chloroplastic"/>
    <property type="match status" value="1"/>
</dbReference>
<dbReference type="InterPro" id="IPR011990">
    <property type="entry name" value="TPR-like_helical_dom_sf"/>
</dbReference>
<feature type="repeat" description="PPR" evidence="2">
    <location>
        <begin position="180"/>
        <end position="214"/>
    </location>
</feature>
<dbReference type="NCBIfam" id="TIGR00756">
    <property type="entry name" value="PPR"/>
    <property type="match status" value="6"/>
</dbReference>
<evidence type="ECO:0000313" key="4">
    <source>
        <dbReference type="Proteomes" id="UP001370490"/>
    </source>
</evidence>
<dbReference type="FunFam" id="1.25.40.10:FF:000090">
    <property type="entry name" value="Pentatricopeptide repeat-containing protein, chloroplastic"/>
    <property type="match status" value="1"/>
</dbReference>
<dbReference type="PROSITE" id="PS51375">
    <property type="entry name" value="PPR"/>
    <property type="match status" value="6"/>
</dbReference>
<dbReference type="FunFam" id="1.25.40.10:FF:000344">
    <property type="entry name" value="Pentatricopeptide repeat-containing protein"/>
    <property type="match status" value="1"/>
</dbReference>
<name>A0AAN8ZDA6_9MAGN</name>
<dbReference type="Pfam" id="PF13041">
    <property type="entry name" value="PPR_2"/>
    <property type="match status" value="2"/>
</dbReference>
<dbReference type="InterPro" id="IPR046960">
    <property type="entry name" value="PPR_At4g14850-like_plant"/>
</dbReference>
<sequence>MKLAKPFSRLFSSSSSSLSRQHSETSTSINTTKELHAHLIRTQLHTDPSSISPVIRSYTLSPTHLDKAQLVFTQINEPTLPIFNFMIRALSQSNQPHRSLNMYKQMHGNGLFGDDQTFIFIFKTCGRSLNLKFGMMAHIHVLKLGYVSFLFVSNALIHMYGLCGDLGLSRKVFDEMSNRDLVSWNSLICGYSQCSKYREVLGLFDLMCEDNVKGDAVTMVKVLLASSHLGDKECVDYAMRYIEDNNVEIDVYLGNTMIDLYGRFGLVELARGVFDQMHERNIVSWNTMIMGYAKSGNLIRARMIFDDMPRRDVISWTSMIAGYCQCSKFDEAVMLFRDMMAAKVKPDKITVASVLSACAHLGLLDMGKAIHDYIREHDVKADVYVGNALIDMYCKCGSVEKAFEVFREMKMKDSVSWTAVIGGLAVNGFSDAAVDLFMQMLREGVRPTHGTFVGMLLACAHSGQVDIGLEYFEKMRSVYQLEPQMKHYGCVVDLLSRSGDLDGAYEFIKKMPIVPDVVVWRILLSACKLHGNVILAEVAANRLLELDPCNSGNYVLLSSTYAGADRWADAIRTRELMEDGDVPKPSGSSAIETDRVSLPSGVMSSLV</sequence>
<dbReference type="Pfam" id="PF20431">
    <property type="entry name" value="E_motif"/>
    <property type="match status" value="1"/>
</dbReference>
<proteinExistence type="predicted"/>
<gene>
    <name evidence="3" type="ORF">RJ641_033419</name>
</gene>
<dbReference type="GO" id="GO:0009451">
    <property type="term" value="P:RNA modification"/>
    <property type="evidence" value="ECO:0007669"/>
    <property type="project" value="InterPro"/>
</dbReference>